<protein>
    <recommendedName>
        <fullName evidence="4">phosphoserine phosphatase</fullName>
        <ecNumber evidence="4">3.1.3.3</ecNumber>
    </recommendedName>
    <alternativeName>
        <fullName evidence="10">O-phosphoserine phosphohydrolase</fullName>
    </alternativeName>
</protein>
<dbReference type="Gene3D" id="3.40.50.1000">
    <property type="entry name" value="HAD superfamily/HAD-like"/>
    <property type="match status" value="1"/>
</dbReference>
<dbReference type="InterPro" id="IPR023214">
    <property type="entry name" value="HAD_sf"/>
</dbReference>
<dbReference type="PANTHER" id="PTHR43344:SF2">
    <property type="entry name" value="PHOSPHOSERINE PHOSPHATASE"/>
    <property type="match status" value="1"/>
</dbReference>
<accession>A0A832ZB50</accession>
<evidence type="ECO:0000256" key="4">
    <source>
        <dbReference type="ARBA" id="ARBA00012640"/>
    </source>
</evidence>
<comment type="caution">
    <text evidence="12">The sequence shown here is derived from an EMBL/GenBank/DDBJ whole genome shotgun (WGS) entry which is preliminary data.</text>
</comment>
<name>A0A832ZB50_9EURY</name>
<keyword evidence="7 12" id="KW-0378">Hydrolase</keyword>
<dbReference type="InterPro" id="IPR004469">
    <property type="entry name" value="PSP"/>
</dbReference>
<gene>
    <name evidence="12" type="primary">serB</name>
    <name evidence="12" type="ORF">EYH15_02200</name>
    <name evidence="13" type="ORF">EYH21_02665</name>
</gene>
<dbReference type="InterPro" id="IPR050582">
    <property type="entry name" value="HAD-like_SerB"/>
</dbReference>
<evidence type="ECO:0000256" key="5">
    <source>
        <dbReference type="ARBA" id="ARBA00022605"/>
    </source>
</evidence>
<dbReference type="EMBL" id="DQUI01000038">
    <property type="protein sequence ID" value="HIP84285.1"/>
    <property type="molecule type" value="Genomic_DNA"/>
</dbReference>
<comment type="cofactor">
    <cofactor evidence="1">
        <name>Mg(2+)</name>
        <dbReference type="ChEBI" id="CHEBI:18420"/>
    </cofactor>
</comment>
<evidence type="ECO:0000256" key="3">
    <source>
        <dbReference type="ARBA" id="ARBA00009184"/>
    </source>
</evidence>
<dbReference type="NCBIfam" id="TIGR00338">
    <property type="entry name" value="serB"/>
    <property type="match status" value="1"/>
</dbReference>
<evidence type="ECO:0000256" key="1">
    <source>
        <dbReference type="ARBA" id="ARBA00001946"/>
    </source>
</evidence>
<dbReference type="SFLD" id="SFLDG01129">
    <property type="entry name" value="C1.5:_HAD__Beta-PGM__Phosphata"/>
    <property type="match status" value="1"/>
</dbReference>
<evidence type="ECO:0000256" key="6">
    <source>
        <dbReference type="ARBA" id="ARBA00022723"/>
    </source>
</evidence>
<feature type="active site" description="Nucleophile" evidence="11">
    <location>
        <position position="10"/>
    </location>
</feature>
<dbReference type="SFLD" id="SFLDS00003">
    <property type="entry name" value="Haloacid_Dehalogenase"/>
    <property type="match status" value="1"/>
</dbReference>
<evidence type="ECO:0000256" key="7">
    <source>
        <dbReference type="ARBA" id="ARBA00022801"/>
    </source>
</evidence>
<dbReference type="Proteomes" id="UP000618343">
    <property type="component" value="Unassembled WGS sequence"/>
</dbReference>
<evidence type="ECO:0000313" key="12">
    <source>
        <dbReference type="EMBL" id="HIP84285.1"/>
    </source>
</evidence>
<evidence type="ECO:0000256" key="11">
    <source>
        <dbReference type="PIRSR" id="PIRSR604469-1"/>
    </source>
</evidence>
<dbReference type="UniPathway" id="UPA00135">
    <property type="reaction ID" value="UER00198"/>
</dbReference>
<reference evidence="12" key="1">
    <citation type="journal article" date="2020" name="ISME J.">
        <title>Gammaproteobacteria mediating utilization of methyl-, sulfur- and petroleum organic compounds in deep ocean hydrothermal plumes.</title>
        <authorList>
            <person name="Zhou Z."/>
            <person name="Liu Y."/>
            <person name="Pan J."/>
            <person name="Cron B.R."/>
            <person name="Toner B.M."/>
            <person name="Anantharaman K."/>
            <person name="Breier J.A."/>
            <person name="Dick G.J."/>
            <person name="Li M."/>
        </authorList>
    </citation>
    <scope>NUCLEOTIDE SEQUENCE</scope>
    <source>
        <strain evidence="12">SZUA-1453</strain>
        <strain evidence="13">SZUA-1471</strain>
    </source>
</reference>
<evidence type="ECO:0000313" key="13">
    <source>
        <dbReference type="EMBL" id="HIP91186.1"/>
    </source>
</evidence>
<keyword evidence="9" id="KW-0718">Serine biosynthesis</keyword>
<dbReference type="SFLD" id="SFLDG01136">
    <property type="entry name" value="C1.6:_Phosphoserine_Phosphatas"/>
    <property type="match status" value="1"/>
</dbReference>
<keyword evidence="8" id="KW-0460">Magnesium</keyword>
<keyword evidence="6" id="KW-0479">Metal-binding</keyword>
<organism evidence="12 14">
    <name type="scientific">Methanothermococcus okinawensis</name>
    <dbReference type="NCBI Taxonomy" id="155863"/>
    <lineage>
        <taxon>Archaea</taxon>
        <taxon>Methanobacteriati</taxon>
        <taxon>Methanobacteriota</taxon>
        <taxon>Methanomada group</taxon>
        <taxon>Methanococci</taxon>
        <taxon>Methanococcales</taxon>
        <taxon>Methanococcaceae</taxon>
        <taxon>Methanothermococcus</taxon>
    </lineage>
</organism>
<dbReference type="EMBL" id="DQUO01000027">
    <property type="protein sequence ID" value="HIP91186.1"/>
    <property type="molecule type" value="Genomic_DNA"/>
</dbReference>
<dbReference type="Pfam" id="PF00702">
    <property type="entry name" value="Hydrolase"/>
    <property type="match status" value="1"/>
</dbReference>
<comment type="similarity">
    <text evidence="3">Belongs to the HAD-like hydrolase superfamily. SerB family.</text>
</comment>
<evidence type="ECO:0000256" key="9">
    <source>
        <dbReference type="ARBA" id="ARBA00023299"/>
    </source>
</evidence>
<evidence type="ECO:0000256" key="10">
    <source>
        <dbReference type="ARBA" id="ARBA00031693"/>
    </source>
</evidence>
<evidence type="ECO:0000256" key="2">
    <source>
        <dbReference type="ARBA" id="ARBA00005135"/>
    </source>
</evidence>
<dbReference type="PANTHER" id="PTHR43344">
    <property type="entry name" value="PHOSPHOSERINE PHOSPHATASE"/>
    <property type="match status" value="1"/>
</dbReference>
<evidence type="ECO:0000313" key="14">
    <source>
        <dbReference type="Proteomes" id="UP000643554"/>
    </source>
</evidence>
<feature type="active site" description="Proton donor" evidence="11">
    <location>
        <position position="12"/>
    </location>
</feature>
<dbReference type="SFLD" id="SFLDG01137">
    <property type="entry name" value="C1.6.1:_Phosphoserine_Phosphat"/>
    <property type="match status" value="1"/>
</dbReference>
<dbReference type="EC" id="3.1.3.3" evidence="4"/>
<dbReference type="SUPFAM" id="SSF56784">
    <property type="entry name" value="HAD-like"/>
    <property type="match status" value="1"/>
</dbReference>
<dbReference type="Proteomes" id="UP000643554">
    <property type="component" value="Unassembled WGS sequence"/>
</dbReference>
<dbReference type="GO" id="GO:0005737">
    <property type="term" value="C:cytoplasm"/>
    <property type="evidence" value="ECO:0007669"/>
    <property type="project" value="TreeGrafter"/>
</dbReference>
<dbReference type="GO" id="GO:0036424">
    <property type="term" value="F:L-phosphoserine phosphatase activity"/>
    <property type="evidence" value="ECO:0007669"/>
    <property type="project" value="InterPro"/>
</dbReference>
<dbReference type="CDD" id="cd07500">
    <property type="entry name" value="HAD_PSP"/>
    <property type="match status" value="1"/>
</dbReference>
<evidence type="ECO:0000256" key="8">
    <source>
        <dbReference type="ARBA" id="ARBA00022842"/>
    </source>
</evidence>
<dbReference type="NCBIfam" id="TIGR01488">
    <property type="entry name" value="HAD-SF-IB"/>
    <property type="match status" value="1"/>
</dbReference>
<dbReference type="GO" id="GO:0006564">
    <property type="term" value="P:L-serine biosynthetic process"/>
    <property type="evidence" value="ECO:0007669"/>
    <property type="project" value="UniProtKB-KW"/>
</dbReference>
<keyword evidence="5" id="KW-0028">Amino-acid biosynthesis</keyword>
<dbReference type="InterPro" id="IPR036412">
    <property type="entry name" value="HAD-like_sf"/>
</dbReference>
<proteinExistence type="inferred from homology"/>
<sequence>MKKRGLVLFDLDSTLIEEETIDELAKVAGVEEEVKRITRDAMEGKIDFEESLKRRVSLLKGLAVEDVMEVVSKLKLTKGARETVEELKNRGYVVGVISGGFTIVTDRVKGDLDLDYAYANELVFRDGKLSGEVRGRVMSPSAKGDILEEIAGREKIDLNDTVVVGDGANDISMFKRAGFRIAFCAKELLKREADVVIERRDLREILKYI</sequence>
<dbReference type="AlphaFoldDB" id="A0A832ZB50"/>
<comment type="pathway">
    <text evidence="2">Amino-acid biosynthesis; L-serine biosynthesis; L-serine from 3-phospho-D-glycerate: step 3/3.</text>
</comment>
<dbReference type="GO" id="GO:0000287">
    <property type="term" value="F:magnesium ion binding"/>
    <property type="evidence" value="ECO:0007669"/>
    <property type="project" value="TreeGrafter"/>
</dbReference>
<dbReference type="SFLD" id="SFLDF00029">
    <property type="entry name" value="phosphoserine_phosphatase"/>
    <property type="match status" value="1"/>
</dbReference>